<proteinExistence type="predicted"/>
<dbReference type="AlphaFoldDB" id="A0A2P2KEQ0"/>
<dbReference type="PANTHER" id="PTHR31197">
    <property type="entry name" value="OS01G0612600 PROTEIN"/>
    <property type="match status" value="1"/>
</dbReference>
<dbReference type="InterPro" id="IPR012866">
    <property type="entry name" value="DUF1644"/>
</dbReference>
<accession>A0A2P2KEQ0</accession>
<dbReference type="EMBL" id="GGEC01023653">
    <property type="protein sequence ID" value="MBX04137.1"/>
    <property type="molecule type" value="Transcribed_RNA"/>
</dbReference>
<organism evidence="1">
    <name type="scientific">Rhizophora mucronata</name>
    <name type="common">Asiatic mangrove</name>
    <dbReference type="NCBI Taxonomy" id="61149"/>
    <lineage>
        <taxon>Eukaryota</taxon>
        <taxon>Viridiplantae</taxon>
        <taxon>Streptophyta</taxon>
        <taxon>Embryophyta</taxon>
        <taxon>Tracheophyta</taxon>
        <taxon>Spermatophyta</taxon>
        <taxon>Magnoliopsida</taxon>
        <taxon>eudicotyledons</taxon>
        <taxon>Gunneridae</taxon>
        <taxon>Pentapetalae</taxon>
        <taxon>rosids</taxon>
        <taxon>fabids</taxon>
        <taxon>Malpighiales</taxon>
        <taxon>Rhizophoraceae</taxon>
        <taxon>Rhizophora</taxon>
    </lineage>
</organism>
<dbReference type="Pfam" id="PF07800">
    <property type="entry name" value="DUF1644"/>
    <property type="match status" value="1"/>
</dbReference>
<name>A0A2P2KEQ0_RHIMU</name>
<dbReference type="PANTHER" id="PTHR31197:SF12">
    <property type="entry name" value="OS02G0770600 PROTEIN"/>
    <property type="match status" value="1"/>
</dbReference>
<evidence type="ECO:0000313" key="1">
    <source>
        <dbReference type="EMBL" id="MBX04137.1"/>
    </source>
</evidence>
<reference evidence="1" key="1">
    <citation type="submission" date="2018-02" db="EMBL/GenBank/DDBJ databases">
        <title>Rhizophora mucronata_Transcriptome.</title>
        <authorList>
            <person name="Meera S.P."/>
            <person name="Sreeshan A."/>
            <person name="Augustine A."/>
        </authorList>
    </citation>
    <scope>NUCLEOTIDE SEQUENCE</scope>
    <source>
        <tissue evidence="1">Leaf</tissue>
    </source>
</reference>
<sequence>MAKGSRERRRIAYPRCRLAPYPLPSCNNDILGNLCPKKCSKAWDKKDFEDVTCSVCMECPYNAVLLLGTSHNKGCRPYMCGTSFRYSNCLDQYKKAYTKVISSNGIAEHPISVSESVGLVERCEITELACPLCRGLVKVWTVVEPARQYLNAKKRSCMQDSC</sequence>
<protein>
    <submittedName>
        <fullName evidence="1">Uncharacterized protein MANES_10G132300</fullName>
    </submittedName>
</protein>